<dbReference type="InterPro" id="IPR008979">
    <property type="entry name" value="Galactose-bd-like_sf"/>
</dbReference>
<evidence type="ECO:0000259" key="7">
    <source>
        <dbReference type="Pfam" id="PF17390"/>
    </source>
</evidence>
<dbReference type="SUPFAM" id="SSF49785">
    <property type="entry name" value="Galactose-binding domain-like"/>
    <property type="match status" value="1"/>
</dbReference>
<dbReference type="Gene3D" id="2.60.40.10">
    <property type="entry name" value="Immunoglobulins"/>
    <property type="match status" value="1"/>
</dbReference>
<dbReference type="AlphaFoldDB" id="A0A6L9SFX2"/>
<feature type="domain" description="Alpha-L-rhamnosidase six-hairpin glycosidase" evidence="6">
    <location>
        <begin position="419"/>
        <end position="795"/>
    </location>
</feature>
<dbReference type="InterPro" id="IPR008928">
    <property type="entry name" value="6-hairpin_glycosidase_sf"/>
</dbReference>
<dbReference type="RefSeq" id="WP_163744093.1">
    <property type="nucleotide sequence ID" value="NZ_JAAGOA010000027.1"/>
</dbReference>
<name>A0A6L9SFX2_9ACTN</name>
<accession>A0A6L9SFX2</accession>
<gene>
    <name evidence="8" type="ORF">G1H10_27740</name>
</gene>
<evidence type="ECO:0000256" key="1">
    <source>
        <dbReference type="ARBA" id="ARBA00001445"/>
    </source>
</evidence>
<keyword evidence="3 8" id="KW-0378">Hydrolase</keyword>
<evidence type="ECO:0000259" key="6">
    <source>
        <dbReference type="Pfam" id="PF17389"/>
    </source>
</evidence>
<dbReference type="InterPro" id="IPR013737">
    <property type="entry name" value="Bac_rhamnosid_N"/>
</dbReference>
<evidence type="ECO:0000256" key="3">
    <source>
        <dbReference type="ARBA" id="ARBA00022801"/>
    </source>
</evidence>
<evidence type="ECO:0000256" key="2">
    <source>
        <dbReference type="ARBA" id="ARBA00012652"/>
    </source>
</evidence>
<evidence type="ECO:0000313" key="8">
    <source>
        <dbReference type="EMBL" id="NEE03967.1"/>
    </source>
</evidence>
<dbReference type="Pfam" id="PF17390">
    <property type="entry name" value="Bac_rhamnosid_C"/>
    <property type="match status" value="1"/>
</dbReference>
<dbReference type="SUPFAM" id="SSF48208">
    <property type="entry name" value="Six-hairpin glycosidases"/>
    <property type="match status" value="1"/>
</dbReference>
<dbReference type="PANTHER" id="PTHR33307">
    <property type="entry name" value="ALPHA-RHAMNOSIDASE (EUROFUNG)"/>
    <property type="match status" value="1"/>
</dbReference>
<dbReference type="Gene3D" id="2.60.420.10">
    <property type="entry name" value="Maltose phosphorylase, domain 3"/>
    <property type="match status" value="1"/>
</dbReference>
<proteinExistence type="predicted"/>
<feature type="domain" description="Bacterial alpha-L-rhamnosidase N-terminal" evidence="5">
    <location>
        <begin position="136"/>
        <end position="298"/>
    </location>
</feature>
<dbReference type="PIRSF" id="PIRSF010631">
    <property type="entry name" value="A-rhamnsds"/>
    <property type="match status" value="1"/>
</dbReference>
<dbReference type="EMBL" id="JAAGOA010000027">
    <property type="protein sequence ID" value="NEE03967.1"/>
    <property type="molecule type" value="Genomic_DNA"/>
</dbReference>
<organism evidence="8 9">
    <name type="scientific">Phytoactinopolyspora halotolerans</name>
    <dbReference type="NCBI Taxonomy" id="1981512"/>
    <lineage>
        <taxon>Bacteria</taxon>
        <taxon>Bacillati</taxon>
        <taxon>Actinomycetota</taxon>
        <taxon>Actinomycetes</taxon>
        <taxon>Jiangellales</taxon>
        <taxon>Jiangellaceae</taxon>
        <taxon>Phytoactinopolyspora</taxon>
    </lineage>
</organism>
<keyword evidence="9" id="KW-1185">Reference proteome</keyword>
<dbReference type="PANTHER" id="PTHR33307:SF6">
    <property type="entry name" value="ALPHA-RHAMNOSIDASE (EUROFUNG)-RELATED"/>
    <property type="match status" value="1"/>
</dbReference>
<dbReference type="GO" id="GO:0005975">
    <property type="term" value="P:carbohydrate metabolic process"/>
    <property type="evidence" value="ECO:0007669"/>
    <property type="project" value="InterPro"/>
</dbReference>
<dbReference type="InterPro" id="IPR035398">
    <property type="entry name" value="Bac_rhamnosid_C"/>
</dbReference>
<dbReference type="InterPro" id="IPR013783">
    <property type="entry name" value="Ig-like_fold"/>
</dbReference>
<dbReference type="InterPro" id="IPR035396">
    <property type="entry name" value="Bac_rhamnosid6H"/>
</dbReference>
<evidence type="ECO:0000313" key="9">
    <source>
        <dbReference type="Proteomes" id="UP000475214"/>
    </source>
</evidence>
<dbReference type="Gene3D" id="1.50.10.10">
    <property type="match status" value="1"/>
</dbReference>
<evidence type="ECO:0000259" key="5">
    <source>
        <dbReference type="Pfam" id="PF08531"/>
    </source>
</evidence>
<sequence>MLRPERLMVEHLEEACGITMAKPRLSWWLPKGCTQQVAYRIRAGRWDSGMVESDQSILVPYAGPALRSREHVEWTVKVWTDAGESAWSEYGSWEMGLLDPSDWKASWIEPFTCTQGEPETDRCWVFRGTANHSDLVRRARLYVTAHGIYEFFINGHRVGDAELTPGFTSYESRLQVQSFDVTDLLVAGENVLAAVLSGGWIGWTPRYRDMRVGLLAQLEVEGFNGSLSCYGTGSEWLYAGGPIKSANLIRGQVLDLRDLRLDCCEPDIDLAGWTPVRTAADVDFSRLCGPVAPPVRRIEEVSPVMVSRPHPDRQIVDLGQNINGWVKLSNLGPSGSTITLTHGEALDTDGDLTIEHIADGAVERGEPFQRDQVTSAGRSGDSFEPRHTTHGFRYVRVEGHPDTLSSDDVRGVVVHTDLRRTGWFECSDQRLNRLHDAIVWSFRGNACDIPTDCPTRERAGWTGDWQIFVPTAAFLYDVAGFSAKWLRDLAADQRPEGEVWYCAPNHEAAPFHPLGSAGWGDAAVIVPWEVYQAYGDRDLLAQQWDSMAAWVAYAQRKARQHPGPPRESARKLPSPQHEHYVWNSGFHFGEWLEPDMLTKSSGSGDIESHMATLHTADHSSLATAYLYRSTKLLATMARIVGRADDGSRYDEYAASVKAAWQAEFMMSDGLLKPDTQATYVRSLAFDLVPEAARAQVAERLVDLVRKADTHLDTGFLATADLLPVLADTGHVDVAYELLLQDTEPSWLAMINRGGTTVWEHWSGLDEEGRPNAPKGVGSLNHYSKGAVASFLHRYVAGIRPNHDCPGYRRFTIEPCPGGGLVSASAAHDSPYGRIESRWHLDGDRFTAEIVIPPGATADVVLPGAEPERLRSGSYRLSTRVRRHDR</sequence>
<dbReference type="Proteomes" id="UP000475214">
    <property type="component" value="Unassembled WGS sequence"/>
</dbReference>
<feature type="domain" description="Alpha-L-rhamnosidase concanavalin-like" evidence="4">
    <location>
        <begin position="310"/>
        <end position="415"/>
    </location>
</feature>
<dbReference type="GO" id="GO:0030596">
    <property type="term" value="F:alpha-L-rhamnosidase activity"/>
    <property type="evidence" value="ECO:0007669"/>
    <property type="project" value="UniProtKB-EC"/>
</dbReference>
<protein>
    <recommendedName>
        <fullName evidence="2">alpha-L-rhamnosidase</fullName>
        <ecNumber evidence="2">3.2.1.40</ecNumber>
    </recommendedName>
</protein>
<comment type="catalytic activity">
    <reaction evidence="1">
        <text>Hydrolysis of terminal non-reducing alpha-L-rhamnose residues in alpha-L-rhamnosides.</text>
        <dbReference type="EC" id="3.2.1.40"/>
    </reaction>
</comment>
<dbReference type="InterPro" id="IPR012341">
    <property type="entry name" value="6hp_glycosidase-like_sf"/>
</dbReference>
<dbReference type="InterPro" id="IPR008902">
    <property type="entry name" value="Rhamnosid_concanavalin"/>
</dbReference>
<dbReference type="Gene3D" id="2.60.120.260">
    <property type="entry name" value="Galactose-binding domain-like"/>
    <property type="match status" value="2"/>
</dbReference>
<comment type="caution">
    <text evidence="8">The sequence shown here is derived from an EMBL/GenBank/DDBJ whole genome shotgun (WGS) entry which is preliminary data.</text>
</comment>
<feature type="domain" description="Alpha-L-rhamnosidase C-terminal" evidence="7">
    <location>
        <begin position="797"/>
        <end position="870"/>
    </location>
</feature>
<dbReference type="Pfam" id="PF08531">
    <property type="entry name" value="Bac_rhamnosid_N"/>
    <property type="match status" value="1"/>
</dbReference>
<dbReference type="Pfam" id="PF17389">
    <property type="entry name" value="Bac_rhamnosid6H"/>
    <property type="match status" value="1"/>
</dbReference>
<dbReference type="Pfam" id="PF05592">
    <property type="entry name" value="Bac_rhamnosid"/>
    <property type="match status" value="1"/>
</dbReference>
<dbReference type="EC" id="3.2.1.40" evidence="2"/>
<evidence type="ECO:0000259" key="4">
    <source>
        <dbReference type="Pfam" id="PF05592"/>
    </source>
</evidence>
<dbReference type="Pfam" id="PF25788">
    <property type="entry name" value="Ig_Rha78A_N"/>
    <property type="match status" value="1"/>
</dbReference>
<reference evidence="8 9" key="1">
    <citation type="submission" date="2020-02" db="EMBL/GenBank/DDBJ databases">
        <authorList>
            <person name="Li X.-J."/>
            <person name="Han X.-M."/>
        </authorList>
    </citation>
    <scope>NUCLEOTIDE SEQUENCE [LARGE SCALE GENOMIC DNA]</scope>
    <source>
        <strain evidence="8 9">CCTCC AB 2017055</strain>
    </source>
</reference>
<dbReference type="InterPro" id="IPR016007">
    <property type="entry name" value="Alpha_rhamnosid"/>
</dbReference>